<comment type="caution">
    <text evidence="4">The sequence shown here is derived from an EMBL/GenBank/DDBJ whole genome shotgun (WGS) entry which is preliminary data.</text>
</comment>
<gene>
    <name evidence="4" type="ORF">A4X03_0g2862</name>
    <name evidence="3" type="ORF">JKIAZH3_G9812</name>
</gene>
<name>A0A177UH73_9BASI</name>
<dbReference type="EMBL" id="LWDD02000302">
    <property type="protein sequence ID" value="KAE8261919.1"/>
    <property type="molecule type" value="Genomic_DNA"/>
</dbReference>
<dbReference type="AlphaFoldDB" id="A0A177UH73"/>
<evidence type="ECO:0000256" key="2">
    <source>
        <dbReference type="SAM" id="SignalP"/>
    </source>
</evidence>
<feature type="region of interest" description="Disordered" evidence="1">
    <location>
        <begin position="41"/>
        <end position="84"/>
    </location>
</feature>
<evidence type="ECO:0000256" key="1">
    <source>
        <dbReference type="SAM" id="MobiDB-lite"/>
    </source>
</evidence>
<protein>
    <submittedName>
        <fullName evidence="4">Uncharacterized protein</fullName>
    </submittedName>
</protein>
<feature type="compositionally biased region" description="Gly residues" evidence="1">
    <location>
        <begin position="53"/>
        <end position="70"/>
    </location>
</feature>
<evidence type="ECO:0000313" key="5">
    <source>
        <dbReference type="Proteomes" id="UP000077671"/>
    </source>
</evidence>
<reference evidence="4" key="1">
    <citation type="submission" date="2016-04" db="EMBL/GenBank/DDBJ databases">
        <authorList>
            <person name="Nguyen H.D."/>
            <person name="Kesanakurti P."/>
            <person name="Cullis J."/>
            <person name="Levesque C.A."/>
            <person name="Hambleton S."/>
        </authorList>
    </citation>
    <scope>NUCLEOTIDE SEQUENCE</scope>
    <source>
        <strain evidence="4">DAOMC 238032</strain>
    </source>
</reference>
<sequence length="84" mass="8600">MKSINLVLLLLLGIAAVSAAPAPFTTLDKPNTFVEDVLETRHPVRLQPPGPPLEGGGGWNHDGGQGGASGTGHPPKRALMVADA</sequence>
<keyword evidence="6" id="KW-1185">Reference proteome</keyword>
<dbReference type="EMBL" id="CAJHJG010004960">
    <property type="protein sequence ID" value="CAD6946421.1"/>
    <property type="molecule type" value="Genomic_DNA"/>
</dbReference>
<dbReference type="Proteomes" id="UP000836402">
    <property type="component" value="Unassembled WGS sequence"/>
</dbReference>
<reference evidence="3" key="3">
    <citation type="submission" date="2020-10" db="EMBL/GenBank/DDBJ databases">
        <authorList>
            <person name="Sedaghatjoo S."/>
        </authorList>
    </citation>
    <scope>NUCLEOTIDE SEQUENCE</scope>
    <source>
        <strain evidence="3">AZH3</strain>
    </source>
</reference>
<evidence type="ECO:0000313" key="6">
    <source>
        <dbReference type="Proteomes" id="UP000836402"/>
    </source>
</evidence>
<dbReference type="Proteomes" id="UP000077671">
    <property type="component" value="Unassembled WGS sequence"/>
</dbReference>
<evidence type="ECO:0000313" key="3">
    <source>
        <dbReference type="EMBL" id="CAD6946421.1"/>
    </source>
</evidence>
<evidence type="ECO:0000313" key="4">
    <source>
        <dbReference type="EMBL" id="KAE8261919.1"/>
    </source>
</evidence>
<proteinExistence type="predicted"/>
<reference evidence="4" key="2">
    <citation type="journal article" date="2019" name="IMA Fungus">
        <title>Genome sequencing and comparison of five Tilletia species to identify candidate genes for the detection of regulated species infecting wheat.</title>
        <authorList>
            <person name="Nguyen H.D.T."/>
            <person name="Sultana T."/>
            <person name="Kesanakurti P."/>
            <person name="Hambleton S."/>
        </authorList>
    </citation>
    <scope>NUCLEOTIDE SEQUENCE</scope>
    <source>
        <strain evidence="4">DAOMC 238032</strain>
    </source>
</reference>
<feature type="chain" id="PRO_5044249629" evidence="2">
    <location>
        <begin position="20"/>
        <end position="84"/>
    </location>
</feature>
<keyword evidence="2" id="KW-0732">Signal</keyword>
<organism evidence="4 5">
    <name type="scientific">Tilletia caries</name>
    <name type="common">wheat bunt fungus</name>
    <dbReference type="NCBI Taxonomy" id="13290"/>
    <lineage>
        <taxon>Eukaryota</taxon>
        <taxon>Fungi</taxon>
        <taxon>Dikarya</taxon>
        <taxon>Basidiomycota</taxon>
        <taxon>Ustilaginomycotina</taxon>
        <taxon>Exobasidiomycetes</taxon>
        <taxon>Tilletiales</taxon>
        <taxon>Tilletiaceae</taxon>
        <taxon>Tilletia</taxon>
    </lineage>
</organism>
<feature type="signal peptide" evidence="2">
    <location>
        <begin position="1"/>
        <end position="19"/>
    </location>
</feature>
<accession>A0A177UH73</accession>